<protein>
    <submittedName>
        <fullName evidence="2">Uncharacterized protein</fullName>
    </submittedName>
</protein>
<dbReference type="AlphaFoldDB" id="A0A1I7XAR9"/>
<evidence type="ECO:0000313" key="2">
    <source>
        <dbReference type="WBParaSite" id="Hba_14786"/>
    </source>
</evidence>
<keyword evidence="1" id="KW-1185">Reference proteome</keyword>
<dbReference type="Proteomes" id="UP000095283">
    <property type="component" value="Unplaced"/>
</dbReference>
<reference evidence="2" key="1">
    <citation type="submission" date="2016-11" db="UniProtKB">
        <authorList>
            <consortium name="WormBaseParasite"/>
        </authorList>
    </citation>
    <scope>IDENTIFICATION</scope>
</reference>
<proteinExistence type="predicted"/>
<name>A0A1I7XAR9_HETBA</name>
<organism evidence="1 2">
    <name type="scientific">Heterorhabditis bacteriophora</name>
    <name type="common">Entomopathogenic nematode worm</name>
    <dbReference type="NCBI Taxonomy" id="37862"/>
    <lineage>
        <taxon>Eukaryota</taxon>
        <taxon>Metazoa</taxon>
        <taxon>Ecdysozoa</taxon>
        <taxon>Nematoda</taxon>
        <taxon>Chromadorea</taxon>
        <taxon>Rhabditida</taxon>
        <taxon>Rhabditina</taxon>
        <taxon>Rhabditomorpha</taxon>
        <taxon>Strongyloidea</taxon>
        <taxon>Heterorhabditidae</taxon>
        <taxon>Heterorhabditis</taxon>
    </lineage>
</organism>
<accession>A0A1I7XAR9</accession>
<evidence type="ECO:0000313" key="1">
    <source>
        <dbReference type="Proteomes" id="UP000095283"/>
    </source>
</evidence>
<dbReference type="WBParaSite" id="Hba_14786">
    <property type="protein sequence ID" value="Hba_14786"/>
    <property type="gene ID" value="Hba_14786"/>
</dbReference>
<sequence length="47" mass="5410">MTIYRTTTVESVYLKYVFTISFHVIKIICESVVVYKSFALGTAIIIF</sequence>